<protein>
    <submittedName>
        <fullName evidence="2">Uncharacterized protein</fullName>
    </submittedName>
</protein>
<sequence length="192" mass="21118">MGDDGPSKSELQSAMRKLRSIPANKASKKSALGAHKVRIDFDELEHRAVDYEKKHAESGANITPTSQLVEQDEPVAKLSARLAMQDIDKKSLQAKVAADPQKAAAVERLGMGGFGRPRAAHSVAQGVKTIKQVDLSSRTAPSSSPTSKADDEWDFVEDRPAKNNDNDFFTIDYSSKPKTDFFDSWQEQSQKQ</sequence>
<dbReference type="EMBL" id="UYYB01104189">
    <property type="protein sequence ID" value="VDM79170.1"/>
    <property type="molecule type" value="Genomic_DNA"/>
</dbReference>
<name>A0A3P7J131_STRVU</name>
<feature type="region of interest" description="Disordered" evidence="1">
    <location>
        <begin position="117"/>
        <end position="192"/>
    </location>
</feature>
<evidence type="ECO:0000313" key="3">
    <source>
        <dbReference type="Proteomes" id="UP000270094"/>
    </source>
</evidence>
<organism evidence="2 3">
    <name type="scientific">Strongylus vulgaris</name>
    <name type="common">Blood worm</name>
    <dbReference type="NCBI Taxonomy" id="40348"/>
    <lineage>
        <taxon>Eukaryota</taxon>
        <taxon>Metazoa</taxon>
        <taxon>Ecdysozoa</taxon>
        <taxon>Nematoda</taxon>
        <taxon>Chromadorea</taxon>
        <taxon>Rhabditida</taxon>
        <taxon>Rhabditina</taxon>
        <taxon>Rhabditomorpha</taxon>
        <taxon>Strongyloidea</taxon>
        <taxon>Strongylidae</taxon>
        <taxon>Strongylus</taxon>
    </lineage>
</organism>
<evidence type="ECO:0000256" key="1">
    <source>
        <dbReference type="SAM" id="MobiDB-lite"/>
    </source>
</evidence>
<feature type="region of interest" description="Disordered" evidence="1">
    <location>
        <begin position="1"/>
        <end position="32"/>
    </location>
</feature>
<keyword evidence="3" id="KW-1185">Reference proteome</keyword>
<dbReference type="Proteomes" id="UP000270094">
    <property type="component" value="Unassembled WGS sequence"/>
</dbReference>
<feature type="compositionally biased region" description="Basic and acidic residues" evidence="1">
    <location>
        <begin position="156"/>
        <end position="165"/>
    </location>
</feature>
<proteinExistence type="predicted"/>
<accession>A0A3P7J131</accession>
<reference evidence="2 3" key="1">
    <citation type="submission" date="2018-11" db="EMBL/GenBank/DDBJ databases">
        <authorList>
            <consortium name="Pathogen Informatics"/>
        </authorList>
    </citation>
    <scope>NUCLEOTIDE SEQUENCE [LARGE SCALE GENOMIC DNA]</scope>
</reference>
<evidence type="ECO:0000313" key="2">
    <source>
        <dbReference type="EMBL" id="VDM79170.1"/>
    </source>
</evidence>
<feature type="compositionally biased region" description="Low complexity" evidence="1">
    <location>
        <begin position="136"/>
        <end position="147"/>
    </location>
</feature>
<gene>
    <name evidence="2" type="ORF">SVUK_LOCUS14168</name>
</gene>
<dbReference type="AlphaFoldDB" id="A0A3P7J131"/>
<dbReference type="OrthoDB" id="983479at2759"/>